<sequence length="331" mass="38888">MEVDENDSLINMFYHLVQNKSICFKNQQRDEADITDEEKQTIAKDIYNKSKPSFLLRFGKFMTKEQLEMFAPNSHSEEDEEIRLILANLTRAYSEKTNELKAKNRRYEALKQLIEEKSYFSEVEMMKRNPLLYEQLVGQYLNEEERRERDRSENNNTLVKILMEGMERDEAFDRKKKQQEAEDNAMEESDSDEDDNVVATPKPSTSRWGEFPEMEETPISKNGLITKNQKFITQQERQLLRDEFISIMYANFLNGQDDFDYATVDNNDAYDNIDILGHDEEDKYFDSEEPTDAAADQNGEAESSEDELDMYMNALNQHPTVIKLSKDLENL</sequence>
<keyword evidence="5" id="KW-1185">Reference proteome</keyword>
<feature type="region of interest" description="Disordered" evidence="2">
    <location>
        <begin position="169"/>
        <end position="210"/>
    </location>
</feature>
<comment type="caution">
    <text evidence="4">The sequence shown here is derived from an EMBL/GenBank/DDBJ whole genome shotgun (WGS) entry which is preliminary data.</text>
</comment>
<evidence type="ECO:0000313" key="4">
    <source>
        <dbReference type="EMBL" id="KAK9745807.1"/>
    </source>
</evidence>
<dbReference type="Proteomes" id="UP001458880">
    <property type="component" value="Unassembled WGS sequence"/>
</dbReference>
<reference evidence="4 5" key="1">
    <citation type="journal article" date="2024" name="BMC Genomics">
        <title>De novo assembly and annotation of Popillia japonica's genome with initial clues to its potential as an invasive pest.</title>
        <authorList>
            <person name="Cucini C."/>
            <person name="Boschi S."/>
            <person name="Funari R."/>
            <person name="Cardaioli E."/>
            <person name="Iannotti N."/>
            <person name="Marturano G."/>
            <person name="Paoli F."/>
            <person name="Bruttini M."/>
            <person name="Carapelli A."/>
            <person name="Frati F."/>
            <person name="Nardi F."/>
        </authorList>
    </citation>
    <scope>NUCLEOTIDE SEQUENCE [LARGE SCALE GENOMIC DNA]</scope>
    <source>
        <strain evidence="4">DMR45628</strain>
    </source>
</reference>
<feature type="domain" description="CCD97-like C-terminal" evidence="3">
    <location>
        <begin position="104"/>
        <end position="288"/>
    </location>
</feature>
<dbReference type="InterPro" id="IPR018613">
    <property type="entry name" value="Ccdc97-like"/>
</dbReference>
<feature type="region of interest" description="Disordered" evidence="2">
    <location>
        <begin position="287"/>
        <end position="307"/>
    </location>
</feature>
<evidence type="ECO:0000256" key="2">
    <source>
        <dbReference type="SAM" id="MobiDB-lite"/>
    </source>
</evidence>
<dbReference type="PANTHER" id="PTHR31840">
    <property type="entry name" value="COILED-COIL DOMAIN-CONTAINING PROTEIN 97"/>
    <property type="match status" value="1"/>
</dbReference>
<dbReference type="Pfam" id="PF09747">
    <property type="entry name" value="CCD97-like_C"/>
    <property type="match status" value="1"/>
</dbReference>
<organism evidence="4 5">
    <name type="scientific">Popillia japonica</name>
    <name type="common">Japanese beetle</name>
    <dbReference type="NCBI Taxonomy" id="7064"/>
    <lineage>
        <taxon>Eukaryota</taxon>
        <taxon>Metazoa</taxon>
        <taxon>Ecdysozoa</taxon>
        <taxon>Arthropoda</taxon>
        <taxon>Hexapoda</taxon>
        <taxon>Insecta</taxon>
        <taxon>Pterygota</taxon>
        <taxon>Neoptera</taxon>
        <taxon>Endopterygota</taxon>
        <taxon>Coleoptera</taxon>
        <taxon>Polyphaga</taxon>
        <taxon>Scarabaeiformia</taxon>
        <taxon>Scarabaeidae</taxon>
        <taxon>Rutelinae</taxon>
        <taxon>Popillia</taxon>
    </lineage>
</organism>
<feature type="compositionally biased region" description="Acidic residues" evidence="2">
    <location>
        <begin position="181"/>
        <end position="196"/>
    </location>
</feature>
<dbReference type="PANTHER" id="PTHR31840:SF1">
    <property type="entry name" value="COILED-COIL DOMAIN-CONTAINING PROTEIN 97"/>
    <property type="match status" value="1"/>
</dbReference>
<keyword evidence="1" id="KW-0175">Coiled coil</keyword>
<gene>
    <name evidence="4" type="ORF">QE152_g6578</name>
</gene>
<dbReference type="InterPro" id="IPR040233">
    <property type="entry name" value="CCD97-like_C"/>
</dbReference>
<feature type="coiled-coil region" evidence="1">
    <location>
        <begin position="86"/>
        <end position="117"/>
    </location>
</feature>
<accession>A0AAW1MIG8</accession>
<evidence type="ECO:0000259" key="3">
    <source>
        <dbReference type="Pfam" id="PF09747"/>
    </source>
</evidence>
<name>A0AAW1MIG8_POPJA</name>
<dbReference type="EMBL" id="JASPKY010000045">
    <property type="protein sequence ID" value="KAK9745807.1"/>
    <property type="molecule type" value="Genomic_DNA"/>
</dbReference>
<proteinExistence type="predicted"/>
<protein>
    <submittedName>
        <fullName evidence="4">Coiled-coil domain containing protein 97-like, C-terminal</fullName>
    </submittedName>
</protein>
<evidence type="ECO:0000313" key="5">
    <source>
        <dbReference type="Proteomes" id="UP001458880"/>
    </source>
</evidence>
<evidence type="ECO:0000256" key="1">
    <source>
        <dbReference type="SAM" id="Coils"/>
    </source>
</evidence>
<dbReference type="AlphaFoldDB" id="A0AAW1MIG8"/>